<sequence length="60" mass="6852">MPFVCTPSFLHQLPPCKPIALMLLLLLTLQAAASSHPLIRNHLPFKWFSKESRGSHPYIR</sequence>
<comment type="caution">
    <text evidence="2">The sequence shown here is derived from an EMBL/GenBank/DDBJ whole genome shotgun (WGS) entry which is preliminary data.</text>
</comment>
<evidence type="ECO:0000256" key="1">
    <source>
        <dbReference type="SAM" id="SignalP"/>
    </source>
</evidence>
<evidence type="ECO:0000313" key="3">
    <source>
        <dbReference type="Proteomes" id="UP000645828"/>
    </source>
</evidence>
<organism evidence="2 3">
    <name type="scientific">Nyctereutes procyonoides</name>
    <name type="common">Raccoon dog</name>
    <name type="synonym">Canis procyonoides</name>
    <dbReference type="NCBI Taxonomy" id="34880"/>
    <lineage>
        <taxon>Eukaryota</taxon>
        <taxon>Metazoa</taxon>
        <taxon>Chordata</taxon>
        <taxon>Craniata</taxon>
        <taxon>Vertebrata</taxon>
        <taxon>Euteleostomi</taxon>
        <taxon>Mammalia</taxon>
        <taxon>Eutheria</taxon>
        <taxon>Laurasiatheria</taxon>
        <taxon>Carnivora</taxon>
        <taxon>Caniformia</taxon>
        <taxon>Canidae</taxon>
        <taxon>Nyctereutes</taxon>
    </lineage>
</organism>
<protein>
    <submittedName>
        <fullName evidence="2">(raccoon dog) hypothetical protein</fullName>
    </submittedName>
</protein>
<gene>
    <name evidence="2" type="ORF">NYPRO_LOCUS2112</name>
</gene>
<dbReference type="AlphaFoldDB" id="A0A811XXL8"/>
<proteinExistence type="predicted"/>
<name>A0A811XXL8_NYCPR</name>
<feature type="signal peptide" evidence="1">
    <location>
        <begin position="1"/>
        <end position="35"/>
    </location>
</feature>
<dbReference type="Proteomes" id="UP000645828">
    <property type="component" value="Unassembled WGS sequence"/>
</dbReference>
<keyword evidence="1" id="KW-0732">Signal</keyword>
<keyword evidence="3" id="KW-1185">Reference proteome</keyword>
<evidence type="ECO:0000313" key="2">
    <source>
        <dbReference type="EMBL" id="CAD7669318.1"/>
    </source>
</evidence>
<reference evidence="2" key="1">
    <citation type="submission" date="2020-12" db="EMBL/GenBank/DDBJ databases">
        <authorList>
            <consortium name="Molecular Ecology Group"/>
        </authorList>
    </citation>
    <scope>NUCLEOTIDE SEQUENCE</scope>
    <source>
        <strain evidence="2">TBG_1078</strain>
    </source>
</reference>
<accession>A0A811XXL8</accession>
<feature type="chain" id="PRO_5032730822" evidence="1">
    <location>
        <begin position="36"/>
        <end position="60"/>
    </location>
</feature>
<dbReference type="EMBL" id="CAJHUB010000653">
    <property type="protein sequence ID" value="CAD7669318.1"/>
    <property type="molecule type" value="Genomic_DNA"/>
</dbReference>